<comment type="similarity">
    <text evidence="4">Belongs to the eukaryotic/archaeal RNase P protein component 4 family.</text>
</comment>
<keyword evidence="3" id="KW-0862">Zinc</keyword>
<dbReference type="Gene3D" id="6.20.50.20">
    <property type="match status" value="1"/>
</dbReference>
<evidence type="ECO:0000256" key="3">
    <source>
        <dbReference type="ARBA" id="ARBA00022833"/>
    </source>
</evidence>
<dbReference type="PANTHER" id="PTHR14742">
    <property type="entry name" value="RIBONUCLEASE P SUBUNIT P21"/>
    <property type="match status" value="1"/>
</dbReference>
<protein>
    <submittedName>
        <fullName evidence="6">Ribonuclease P protein component 4</fullName>
    </submittedName>
</protein>
<dbReference type="GO" id="GO:0046872">
    <property type="term" value="F:metal ion binding"/>
    <property type="evidence" value="ECO:0007669"/>
    <property type="project" value="UniProtKB-KW"/>
</dbReference>
<evidence type="ECO:0000256" key="2">
    <source>
        <dbReference type="ARBA" id="ARBA00022723"/>
    </source>
</evidence>
<organism evidence="5 6">
    <name type="scientific">Bursaphelenchus xylophilus</name>
    <name type="common">Pinewood nematode worm</name>
    <name type="synonym">Aphelenchoides xylophilus</name>
    <dbReference type="NCBI Taxonomy" id="6326"/>
    <lineage>
        <taxon>Eukaryota</taxon>
        <taxon>Metazoa</taxon>
        <taxon>Ecdysozoa</taxon>
        <taxon>Nematoda</taxon>
        <taxon>Chromadorea</taxon>
        <taxon>Rhabditida</taxon>
        <taxon>Tylenchina</taxon>
        <taxon>Tylenchomorpha</taxon>
        <taxon>Aphelenchoidea</taxon>
        <taxon>Aphelenchoididae</taxon>
        <taxon>Bursaphelenchus</taxon>
    </lineage>
</organism>
<keyword evidence="1" id="KW-0819">tRNA processing</keyword>
<evidence type="ECO:0000313" key="6">
    <source>
        <dbReference type="WBParaSite" id="BXY_0944200.1"/>
    </source>
</evidence>
<evidence type="ECO:0000256" key="1">
    <source>
        <dbReference type="ARBA" id="ARBA00022694"/>
    </source>
</evidence>
<proteinExistence type="inferred from homology"/>
<dbReference type="GO" id="GO:0005655">
    <property type="term" value="C:nucleolar ribonuclease P complex"/>
    <property type="evidence" value="ECO:0007669"/>
    <property type="project" value="TreeGrafter"/>
</dbReference>
<dbReference type="PANTHER" id="PTHR14742:SF0">
    <property type="entry name" value="RIBONUCLEASE P PROTEIN SUBUNIT P21"/>
    <property type="match status" value="1"/>
</dbReference>
<reference evidence="6" key="1">
    <citation type="submission" date="2016-11" db="UniProtKB">
        <authorList>
            <consortium name="WormBaseParasite"/>
        </authorList>
    </citation>
    <scope>IDENTIFICATION</scope>
</reference>
<accession>A0A1I7S8U7</accession>
<dbReference type="Pfam" id="PF04032">
    <property type="entry name" value="Rpr2"/>
    <property type="match status" value="1"/>
</dbReference>
<name>A0A1I7S8U7_BURXY</name>
<keyword evidence="2" id="KW-0479">Metal-binding</keyword>
<dbReference type="Proteomes" id="UP000095284">
    <property type="component" value="Unplaced"/>
</dbReference>
<evidence type="ECO:0000313" key="5">
    <source>
        <dbReference type="Proteomes" id="UP000095284"/>
    </source>
</evidence>
<sequence>MSALRISYLEQSAALMAQTGASTSDYYDKISSHFMTQLKEFGYVGQIKADQGIKRSQCKKCRHYLVPKSDGSIPMIVTKQKKRIVRTCLNCNHRLSYVHNPEYQSRNERKSGTS</sequence>
<dbReference type="AlphaFoldDB" id="A0A1I7S8U7"/>
<dbReference type="InterPro" id="IPR007175">
    <property type="entry name" value="Rpr2/Snm1/Rpp21"/>
</dbReference>
<dbReference type="WBParaSite" id="BXY_0944200.1">
    <property type="protein sequence ID" value="BXY_0944200.1"/>
    <property type="gene ID" value="BXY_0944200"/>
</dbReference>
<dbReference type="GO" id="GO:0008033">
    <property type="term" value="P:tRNA processing"/>
    <property type="evidence" value="ECO:0007669"/>
    <property type="project" value="UniProtKB-KW"/>
</dbReference>
<evidence type="ECO:0000256" key="4">
    <source>
        <dbReference type="ARBA" id="ARBA00038402"/>
    </source>
</evidence>